<keyword evidence="2" id="KW-1185">Reference proteome</keyword>
<accession>A0A839EUS5</accession>
<dbReference type="RefSeq" id="WP_182529271.1">
    <property type="nucleotide sequence ID" value="NZ_JACGXL010000001.1"/>
</dbReference>
<dbReference type="Gene3D" id="2.60.40.10">
    <property type="entry name" value="Immunoglobulins"/>
    <property type="match status" value="2"/>
</dbReference>
<dbReference type="AlphaFoldDB" id="A0A839EUS5"/>
<dbReference type="Proteomes" id="UP000550401">
    <property type="component" value="Unassembled WGS sequence"/>
</dbReference>
<protein>
    <submittedName>
        <fullName evidence="1">Uncharacterized protein</fullName>
    </submittedName>
</protein>
<reference evidence="1 2" key="1">
    <citation type="submission" date="2020-07" db="EMBL/GenBank/DDBJ databases">
        <title>Genomic Encyclopedia of Type Strains, Phase IV (KMG-V): Genome sequencing to study the core and pangenomes of soil and plant-associated prokaryotes.</title>
        <authorList>
            <person name="Whitman W."/>
        </authorList>
    </citation>
    <scope>NUCLEOTIDE SEQUENCE [LARGE SCALE GENOMIC DNA]</scope>
    <source>
        <strain evidence="1 2">RH2WT43</strain>
    </source>
</reference>
<gene>
    <name evidence="1" type="ORF">FHW12_000357</name>
</gene>
<comment type="caution">
    <text evidence="1">The sequence shown here is derived from an EMBL/GenBank/DDBJ whole genome shotgun (WGS) entry which is preliminary data.</text>
</comment>
<name>A0A839EUS5_9GAMM</name>
<dbReference type="EMBL" id="JACGXL010000001">
    <property type="protein sequence ID" value="MBA8886166.1"/>
    <property type="molecule type" value="Genomic_DNA"/>
</dbReference>
<dbReference type="InterPro" id="IPR013783">
    <property type="entry name" value="Ig-like_fold"/>
</dbReference>
<proteinExistence type="predicted"/>
<evidence type="ECO:0000313" key="1">
    <source>
        <dbReference type="EMBL" id="MBA8886166.1"/>
    </source>
</evidence>
<sequence>MGRAVLIATITTNPQSADALTLRPSFPTQPVAGVAATNCAIVASGGTGGYVYALVNHPPAWITVDSTTGALTFTAPDTGKYTIDAEVQDSSSTVAYLQFSIEATSPVVFTGGTPPIGEIGIAYEFALTASGATGTMSWAHSAGTLPAGLSIAGSDVTGTPTAPYGISYATITGTDSGTGATCVVQLAFDIRDVLDDTPPSDPVEIFVNTPVSIDLSTYWSAGVPPYRVVPAGTFPTGLQLVRNRLGFGWLITGTTPASFSGDDTDWSMGVEVYDSLGAHVTVAWLLIARENRNIGFAQLNGVDVGASGAVPRYDFSGLCVGSVTRAFDGSKFTIDFTPQLAACTVMGNATGSTAAATAIQATTNNRVLARTSGGVLAWTQITMPMISASGTAGSTNFLRGDGSWASVTMGTISATGTPSSATFLRGDGSWSTPTISLNGNAGSSFTLNGSSQITVAFFSGTFTFSHATSGVSAATYDNLTFNGTGHCTAAAVQYSTEISIAVTNGSSLTNTAFSSAAAGTDVVRLTGSGGGTANIHGFINGASNARKVMLLNQSNTTVTIVNNSGTETTAANRFALDANFVVPAERFALLWKDGTIGRWRVQVG</sequence>
<organism evidence="1 2">
    <name type="scientific">Dokdonella fugitiva</name>
    <dbReference type="NCBI Taxonomy" id="328517"/>
    <lineage>
        <taxon>Bacteria</taxon>
        <taxon>Pseudomonadati</taxon>
        <taxon>Pseudomonadota</taxon>
        <taxon>Gammaproteobacteria</taxon>
        <taxon>Lysobacterales</taxon>
        <taxon>Rhodanobacteraceae</taxon>
        <taxon>Dokdonella</taxon>
    </lineage>
</organism>
<evidence type="ECO:0000313" key="2">
    <source>
        <dbReference type="Proteomes" id="UP000550401"/>
    </source>
</evidence>